<feature type="domain" description="DRBM" evidence="11">
    <location>
        <begin position="159"/>
        <end position="233"/>
    </location>
</feature>
<comment type="function">
    <text evidence="10">Digests double-stranded RNA. Involved in the processing of primary rRNA transcript to yield the immediate precursors to the large and small rRNAs (23S and 16S). Processes some mRNAs, and tRNAs when they are encoded in the rRNA operon. Processes pre-crRNA and tracrRNA of type II CRISPR loci if present in the organism.</text>
</comment>
<evidence type="ECO:0000259" key="11">
    <source>
        <dbReference type="PROSITE" id="PS50137"/>
    </source>
</evidence>
<evidence type="ECO:0000256" key="10">
    <source>
        <dbReference type="HAMAP-Rule" id="MF_00104"/>
    </source>
</evidence>
<evidence type="ECO:0000256" key="8">
    <source>
        <dbReference type="ARBA" id="ARBA00022801"/>
    </source>
</evidence>
<dbReference type="PROSITE" id="PS50142">
    <property type="entry name" value="RNASE_3_2"/>
    <property type="match status" value="1"/>
</dbReference>
<evidence type="ECO:0000256" key="7">
    <source>
        <dbReference type="ARBA" id="ARBA00022759"/>
    </source>
</evidence>
<dbReference type="EC" id="3.1.26.3" evidence="10"/>
<dbReference type="RefSeq" id="WP_080626535.1">
    <property type="nucleotide sequence ID" value="NZ_CP012839.1"/>
</dbReference>
<keyword evidence="3 10" id="KW-0698">rRNA processing</keyword>
<dbReference type="GO" id="GO:0006364">
    <property type="term" value="P:rRNA processing"/>
    <property type="evidence" value="ECO:0007669"/>
    <property type="project" value="UniProtKB-UniRule"/>
</dbReference>
<dbReference type="PANTHER" id="PTHR11207">
    <property type="entry name" value="RIBONUCLEASE III"/>
    <property type="match status" value="1"/>
</dbReference>
<dbReference type="SUPFAM" id="SSF69065">
    <property type="entry name" value="RNase III domain-like"/>
    <property type="match status" value="1"/>
</dbReference>
<dbReference type="InterPro" id="IPR036389">
    <property type="entry name" value="RNase_III_sf"/>
</dbReference>
<dbReference type="KEGG" id="rped:AOQ87_01225"/>
<keyword evidence="10" id="KW-0963">Cytoplasm</keyword>
<dbReference type="GO" id="GO:0006397">
    <property type="term" value="P:mRNA processing"/>
    <property type="evidence" value="ECO:0007669"/>
    <property type="project" value="UniProtKB-UniRule"/>
</dbReference>
<comment type="subunit">
    <text evidence="10">Homodimer.</text>
</comment>
<comment type="subcellular location">
    <subcellularLocation>
        <location evidence="10">Cytoplasm</location>
    </subcellularLocation>
</comment>
<comment type="similarity">
    <text evidence="2">Belongs to the ribonuclease III family.</text>
</comment>
<dbReference type="Pfam" id="PF00035">
    <property type="entry name" value="dsrm"/>
    <property type="match status" value="1"/>
</dbReference>
<organism evidence="13 14">
    <name type="scientific">Candidatus Riesia pediculischaeffi</name>
    <dbReference type="NCBI Taxonomy" id="428411"/>
    <lineage>
        <taxon>Bacteria</taxon>
        <taxon>Pseudomonadati</taxon>
        <taxon>Pseudomonadota</taxon>
        <taxon>Gammaproteobacteria</taxon>
        <taxon>Enterobacterales</taxon>
        <taxon>Enterobacteriaceae</taxon>
        <taxon>Candidatus Riesia</taxon>
    </lineage>
</organism>
<evidence type="ECO:0000256" key="6">
    <source>
        <dbReference type="ARBA" id="ARBA00022722"/>
    </source>
</evidence>
<dbReference type="PANTHER" id="PTHR11207:SF0">
    <property type="entry name" value="RIBONUCLEASE 3"/>
    <property type="match status" value="1"/>
</dbReference>
<dbReference type="PROSITE" id="PS00517">
    <property type="entry name" value="RNASE_3_1"/>
    <property type="match status" value="1"/>
</dbReference>
<evidence type="ECO:0000256" key="4">
    <source>
        <dbReference type="ARBA" id="ARBA00022664"/>
    </source>
</evidence>
<evidence type="ECO:0000313" key="14">
    <source>
        <dbReference type="Proteomes" id="UP000242793"/>
    </source>
</evidence>
<comment type="cofactor">
    <cofactor evidence="10">
        <name>Mg(2+)</name>
        <dbReference type="ChEBI" id="CHEBI:18420"/>
    </cofactor>
</comment>
<evidence type="ECO:0000256" key="3">
    <source>
        <dbReference type="ARBA" id="ARBA00022552"/>
    </source>
</evidence>
<evidence type="ECO:0000313" key="13">
    <source>
        <dbReference type="EMBL" id="ARC53300.1"/>
    </source>
</evidence>
<dbReference type="Pfam" id="PF14622">
    <property type="entry name" value="Ribonucleas_3_3"/>
    <property type="match status" value="1"/>
</dbReference>
<dbReference type="InterPro" id="IPR011907">
    <property type="entry name" value="RNase_III"/>
</dbReference>
<name>A0A1V0HKE8_9ENTR</name>
<keyword evidence="10" id="KW-0479">Metal-binding</keyword>
<dbReference type="SMART" id="SM00535">
    <property type="entry name" value="RIBOc"/>
    <property type="match status" value="1"/>
</dbReference>
<dbReference type="InterPro" id="IPR014720">
    <property type="entry name" value="dsRBD_dom"/>
</dbReference>
<keyword evidence="14" id="KW-1185">Reference proteome</keyword>
<dbReference type="SMART" id="SM00358">
    <property type="entry name" value="DSRM"/>
    <property type="match status" value="1"/>
</dbReference>
<evidence type="ECO:0000256" key="2">
    <source>
        <dbReference type="ARBA" id="ARBA00010183"/>
    </source>
</evidence>
<protein>
    <recommendedName>
        <fullName evidence="10">Ribonuclease 3</fullName>
        <ecNumber evidence="10">3.1.26.3</ecNumber>
    </recommendedName>
    <alternativeName>
        <fullName evidence="10">Ribonuclease III</fullName>
        <shortName evidence="10">RNase III</shortName>
    </alternativeName>
</protein>
<dbReference type="GO" id="GO:0003725">
    <property type="term" value="F:double-stranded RNA binding"/>
    <property type="evidence" value="ECO:0007669"/>
    <property type="project" value="TreeGrafter"/>
</dbReference>
<keyword evidence="9 10" id="KW-0694">RNA-binding</keyword>
<feature type="binding site" evidence="10">
    <location>
        <position position="44"/>
    </location>
    <ligand>
        <name>Mg(2+)</name>
        <dbReference type="ChEBI" id="CHEBI:18420"/>
    </ligand>
</feature>
<keyword evidence="8 10" id="KW-0378">Hydrolase</keyword>
<feature type="binding site" evidence="10">
    <location>
        <position position="120"/>
    </location>
    <ligand>
        <name>Mg(2+)</name>
        <dbReference type="ChEBI" id="CHEBI:18420"/>
    </ligand>
</feature>
<reference evidence="13 14" key="1">
    <citation type="submission" date="2015-10" db="EMBL/GenBank/DDBJ databases">
        <title>Survey of human and primate louse endosymbionts.</title>
        <authorList>
            <person name="Boyd B.M."/>
        </authorList>
    </citation>
    <scope>NUCLEOTIDE SEQUENCE [LARGE SCALE GENOMIC DNA]</scope>
    <source>
        <strain evidence="13 14">PTSK</strain>
    </source>
</reference>
<keyword evidence="7 10" id="KW-0255">Endonuclease</keyword>
<dbReference type="FunFam" id="1.10.1520.10:FF:000001">
    <property type="entry name" value="Ribonuclease 3"/>
    <property type="match status" value="1"/>
</dbReference>
<keyword evidence="4 10" id="KW-0507">mRNA processing</keyword>
<dbReference type="GO" id="GO:0046872">
    <property type="term" value="F:metal ion binding"/>
    <property type="evidence" value="ECO:0007669"/>
    <property type="project" value="UniProtKB-KW"/>
</dbReference>
<feature type="active site" evidence="10">
    <location>
        <position position="120"/>
    </location>
</feature>
<keyword evidence="6 10" id="KW-0540">Nuclease</keyword>
<dbReference type="STRING" id="428411.AOQ87_01225"/>
<evidence type="ECO:0000259" key="12">
    <source>
        <dbReference type="PROSITE" id="PS50142"/>
    </source>
</evidence>
<dbReference type="EMBL" id="CP012839">
    <property type="protein sequence ID" value="ARC53300.1"/>
    <property type="molecule type" value="Genomic_DNA"/>
</dbReference>
<dbReference type="PROSITE" id="PS50137">
    <property type="entry name" value="DS_RBD"/>
    <property type="match status" value="1"/>
</dbReference>
<feature type="active site" evidence="10">
    <location>
        <position position="48"/>
    </location>
</feature>
<feature type="binding site" evidence="10">
    <location>
        <position position="117"/>
    </location>
    <ligand>
        <name>Mg(2+)</name>
        <dbReference type="ChEBI" id="CHEBI:18420"/>
    </ligand>
</feature>
<dbReference type="Gene3D" id="1.10.1520.10">
    <property type="entry name" value="Ribonuclease III domain"/>
    <property type="match status" value="1"/>
</dbReference>
<dbReference type="NCBIfam" id="TIGR02191">
    <property type="entry name" value="RNaseIII"/>
    <property type="match status" value="1"/>
</dbReference>
<dbReference type="InterPro" id="IPR000999">
    <property type="entry name" value="RNase_III_dom"/>
</dbReference>
<gene>
    <name evidence="10" type="primary">rnc</name>
    <name evidence="13" type="ORF">AOQ87_01225</name>
</gene>
<sequence length="238" mass="27701">MEYCENEDVKILQDHIGYKFNNLKILYRSLTHRSASFAHNERLEFLGDSVLNLIVTNFLYKRHPTCDEGRMSRIRSNLVKKNTLSEIAMELKIWKFIKLGSGEFRNQGFLKRSILSDTLEAVVGAIFLDSNSMKETEIIVLNWYHNRMDPVDLLKNEKDPKTELQEYLQKLHLPLPKYRFLSSTGHDHEKKFTISCQTYGFDKTNYLITVGIGKNCKEAEQSAAKDMFEKIINRPPSS</sequence>
<keyword evidence="10" id="KW-0460">Magnesium</keyword>
<dbReference type="CDD" id="cd10845">
    <property type="entry name" value="DSRM_RNAse_III_family"/>
    <property type="match status" value="1"/>
</dbReference>
<dbReference type="HAMAP" id="MF_00104">
    <property type="entry name" value="RNase_III"/>
    <property type="match status" value="1"/>
</dbReference>
<keyword evidence="5 10" id="KW-0819">tRNA processing</keyword>
<dbReference type="GO" id="GO:0004525">
    <property type="term" value="F:ribonuclease III activity"/>
    <property type="evidence" value="ECO:0007669"/>
    <property type="project" value="UniProtKB-UniRule"/>
</dbReference>
<dbReference type="GO" id="GO:0019843">
    <property type="term" value="F:rRNA binding"/>
    <property type="evidence" value="ECO:0007669"/>
    <property type="project" value="UniProtKB-KW"/>
</dbReference>
<comment type="catalytic activity">
    <reaction evidence="1 10">
        <text>Endonucleolytic cleavage to 5'-phosphomonoester.</text>
        <dbReference type="EC" id="3.1.26.3"/>
    </reaction>
</comment>
<dbReference type="AlphaFoldDB" id="A0A1V0HKE8"/>
<dbReference type="GO" id="GO:0005737">
    <property type="term" value="C:cytoplasm"/>
    <property type="evidence" value="ECO:0007669"/>
    <property type="project" value="UniProtKB-SubCell"/>
</dbReference>
<evidence type="ECO:0000256" key="1">
    <source>
        <dbReference type="ARBA" id="ARBA00000109"/>
    </source>
</evidence>
<keyword evidence="10" id="KW-0699">rRNA-binding</keyword>
<dbReference type="SUPFAM" id="SSF54768">
    <property type="entry name" value="dsRNA-binding domain-like"/>
    <property type="match status" value="1"/>
</dbReference>
<accession>A0A1V0HKE8</accession>
<evidence type="ECO:0000256" key="9">
    <source>
        <dbReference type="ARBA" id="ARBA00022884"/>
    </source>
</evidence>
<dbReference type="Proteomes" id="UP000242793">
    <property type="component" value="Chromosome"/>
</dbReference>
<feature type="domain" description="RNase III" evidence="12">
    <location>
        <begin position="9"/>
        <end position="131"/>
    </location>
</feature>
<proteinExistence type="inferred from homology"/>
<evidence type="ECO:0000256" key="5">
    <source>
        <dbReference type="ARBA" id="ARBA00022694"/>
    </source>
</evidence>
<dbReference type="Gene3D" id="3.30.160.20">
    <property type="match status" value="1"/>
</dbReference>
<dbReference type="GO" id="GO:0010468">
    <property type="term" value="P:regulation of gene expression"/>
    <property type="evidence" value="ECO:0007669"/>
    <property type="project" value="TreeGrafter"/>
</dbReference>
<dbReference type="GO" id="GO:0008033">
    <property type="term" value="P:tRNA processing"/>
    <property type="evidence" value="ECO:0007669"/>
    <property type="project" value="UniProtKB-KW"/>
</dbReference>
<dbReference type="CDD" id="cd00593">
    <property type="entry name" value="RIBOc"/>
    <property type="match status" value="1"/>
</dbReference>